<dbReference type="Pfam" id="PF01590">
    <property type="entry name" value="GAF"/>
    <property type="match status" value="1"/>
</dbReference>
<dbReference type="InterPro" id="IPR013515">
    <property type="entry name" value="Phytochrome_cen-reg"/>
</dbReference>
<dbReference type="PRINTS" id="PR01033">
    <property type="entry name" value="PHYTOCHROME"/>
</dbReference>
<reference evidence="8 9" key="1">
    <citation type="submission" date="2020-03" db="EMBL/GenBank/DDBJ databases">
        <title>Genomic Encyclopedia of Type Strains, Phase IV (KMG-IV): sequencing the most valuable type-strain genomes for metagenomic binning, comparative biology and taxonomic classification.</title>
        <authorList>
            <person name="Goeker M."/>
        </authorList>
    </citation>
    <scope>NUCLEOTIDE SEQUENCE [LARGE SCALE GENOMIC DNA]</scope>
    <source>
        <strain evidence="8 9">DSM 27651</strain>
    </source>
</reference>
<keyword evidence="2" id="KW-0600">Photoreceptor protein</keyword>
<dbReference type="PROSITE" id="PS50046">
    <property type="entry name" value="PHYTOCHROME_2"/>
    <property type="match status" value="1"/>
</dbReference>
<evidence type="ECO:0000256" key="1">
    <source>
        <dbReference type="ARBA" id="ARBA00006402"/>
    </source>
</evidence>
<dbReference type="SUPFAM" id="SSF55781">
    <property type="entry name" value="GAF domain-like"/>
    <property type="match status" value="2"/>
</dbReference>
<dbReference type="Pfam" id="PF08446">
    <property type="entry name" value="PAS_2"/>
    <property type="match status" value="1"/>
</dbReference>
<dbReference type="InterPro" id="IPR003594">
    <property type="entry name" value="HATPase_dom"/>
</dbReference>
<evidence type="ECO:0000259" key="7">
    <source>
        <dbReference type="PROSITE" id="PS50046"/>
    </source>
</evidence>
<comment type="similarity">
    <text evidence="1">In the N-terminal section; belongs to the phytochrome family.</text>
</comment>
<dbReference type="Pfam" id="PF13581">
    <property type="entry name" value="HATPase_c_2"/>
    <property type="match status" value="1"/>
</dbReference>
<name>A0ABX0XK97_9SPHN</name>
<keyword evidence="5" id="KW-0675">Receptor</keyword>
<dbReference type="Gene3D" id="3.30.450.40">
    <property type="match status" value="1"/>
</dbReference>
<sequence>MKRNDPPVSGDPLADGTDPSSLGPDVAACDREPIHRPGSIQPHGLLLIADPADLTVVGGAGDIEGVIAPEWIGLTVDALLGQDVRGRIESADLLDGTTLALDPYSHAGQDYSVLAHRTEGAVLIELEPDEGSWTASRLLTALDAVTTAFERAADLQSLCNAAATAFRELIGYDRVMIYRFLDDDAGVVVAESRSAEIGSFMNHHFPASDIPKQARALYIQNRVRVIPDVGYTPQPLRPDGRFADQDLSCVGLRSVSPVHVQYLKNMGVGASASISIVKDGVLWGLIACHNSTPRTISHGVRTTARALASGFARQVRAKEDAENYRERIRLRGSEDAAVAKLGNGVGIDDFFTTSSEDLRRMMGADGFAVLQGTDLVTTGHLPAEDQVREIGMRFSQRALGQPVATAALETIFPPASRFREQASGLLAVTMSTEEPIILMWFRVEQIEVVNWAGNPHKAVDLKPGETLSPRASFEAWSEAVRGRSRAWTLAEIEAATRLRRTLFEARQTRRLRELNRELSATIVDKEALLVQKDYLMREVNHRVQNSLQLVGSFLSMQGRAGGDAQLSASLGEAQRRLSAVALVHRRLYADDRIEAVDLARYVEELAEEITESMDPAWKAMIRLDLAPILISTDRAVNVGLILTELVINANKYAYAGAPGPISISLEQIRNRFRLIVADQGAGKTKAGSGFGTRMLSAMVARLDGTIEEQEARPGLRVVLTAPLQDS</sequence>
<dbReference type="InterPro" id="IPR001294">
    <property type="entry name" value="Phytochrome"/>
</dbReference>
<keyword evidence="8" id="KW-0418">Kinase</keyword>
<keyword evidence="4" id="KW-0157">Chromophore</keyword>
<dbReference type="InterPro" id="IPR029016">
    <property type="entry name" value="GAF-like_dom_sf"/>
</dbReference>
<dbReference type="SMART" id="SM00065">
    <property type="entry name" value="GAF"/>
    <property type="match status" value="1"/>
</dbReference>
<dbReference type="InterPro" id="IPR043150">
    <property type="entry name" value="Phytochrome_PHY_sf"/>
</dbReference>
<protein>
    <submittedName>
        <fullName evidence="8">Light-regulated signal transduction histidine kinase (Bacteriophytochrome)</fullName>
    </submittedName>
</protein>
<dbReference type="InterPro" id="IPR016132">
    <property type="entry name" value="Phyto_chromo_attachment"/>
</dbReference>
<evidence type="ECO:0000256" key="3">
    <source>
        <dbReference type="ARBA" id="ARBA00022606"/>
    </source>
</evidence>
<dbReference type="Proteomes" id="UP000734218">
    <property type="component" value="Unassembled WGS sequence"/>
</dbReference>
<evidence type="ECO:0000256" key="5">
    <source>
        <dbReference type="ARBA" id="ARBA00023170"/>
    </source>
</evidence>
<evidence type="ECO:0000256" key="2">
    <source>
        <dbReference type="ARBA" id="ARBA00022543"/>
    </source>
</evidence>
<feature type="region of interest" description="Disordered" evidence="6">
    <location>
        <begin position="1"/>
        <end position="25"/>
    </location>
</feature>
<dbReference type="InterPro" id="IPR013654">
    <property type="entry name" value="PAS_2"/>
</dbReference>
<keyword evidence="3" id="KW-0716">Sensory transduction</keyword>
<accession>A0ABX0XK97</accession>
<comment type="caution">
    <text evidence="8">The sequence shown here is derived from an EMBL/GenBank/DDBJ whole genome shotgun (WGS) entry which is preliminary data.</text>
</comment>
<dbReference type="SUPFAM" id="SSF55874">
    <property type="entry name" value="ATPase domain of HSP90 chaperone/DNA topoisomerase II/histidine kinase"/>
    <property type="match status" value="1"/>
</dbReference>
<dbReference type="Pfam" id="PF07568">
    <property type="entry name" value="HisKA_2"/>
    <property type="match status" value="1"/>
</dbReference>
<dbReference type="InterPro" id="IPR036890">
    <property type="entry name" value="HATPase_C_sf"/>
</dbReference>
<dbReference type="InterPro" id="IPR011495">
    <property type="entry name" value="Sig_transdc_His_kin_sub2_dim/P"/>
</dbReference>
<dbReference type="Pfam" id="PF00360">
    <property type="entry name" value="PHY"/>
    <property type="match status" value="1"/>
</dbReference>
<organism evidence="8 9">
    <name type="scientific">Sphingomonas jejuensis</name>
    <dbReference type="NCBI Taxonomy" id="904715"/>
    <lineage>
        <taxon>Bacteria</taxon>
        <taxon>Pseudomonadati</taxon>
        <taxon>Pseudomonadota</taxon>
        <taxon>Alphaproteobacteria</taxon>
        <taxon>Sphingomonadales</taxon>
        <taxon>Sphingomonadaceae</taxon>
        <taxon>Sphingomonas</taxon>
    </lineage>
</organism>
<dbReference type="InterPro" id="IPR003018">
    <property type="entry name" value="GAF"/>
</dbReference>
<evidence type="ECO:0000313" key="9">
    <source>
        <dbReference type="Proteomes" id="UP000734218"/>
    </source>
</evidence>
<dbReference type="InterPro" id="IPR035965">
    <property type="entry name" value="PAS-like_dom_sf"/>
</dbReference>
<proteinExistence type="inferred from homology"/>
<dbReference type="SMART" id="SM00387">
    <property type="entry name" value="HATPase_c"/>
    <property type="match status" value="1"/>
</dbReference>
<dbReference type="Gene3D" id="3.30.450.270">
    <property type="match status" value="1"/>
</dbReference>
<dbReference type="RefSeq" id="WP_342449728.1">
    <property type="nucleotide sequence ID" value="NZ_JAATJE010000001.1"/>
</dbReference>
<dbReference type="EMBL" id="JAATJE010000001">
    <property type="protein sequence ID" value="NJC33675.1"/>
    <property type="molecule type" value="Genomic_DNA"/>
</dbReference>
<feature type="domain" description="Phytochrome chromophore attachment site" evidence="7">
    <location>
        <begin position="154"/>
        <end position="314"/>
    </location>
</feature>
<keyword evidence="9" id="KW-1185">Reference proteome</keyword>
<dbReference type="Gene3D" id="3.30.565.10">
    <property type="entry name" value="Histidine kinase-like ATPase, C-terminal domain"/>
    <property type="match status" value="1"/>
</dbReference>
<evidence type="ECO:0000256" key="4">
    <source>
        <dbReference type="ARBA" id="ARBA00022991"/>
    </source>
</evidence>
<evidence type="ECO:0000313" key="8">
    <source>
        <dbReference type="EMBL" id="NJC33675.1"/>
    </source>
</evidence>
<dbReference type="GO" id="GO:0016301">
    <property type="term" value="F:kinase activity"/>
    <property type="evidence" value="ECO:0007669"/>
    <property type="project" value="UniProtKB-KW"/>
</dbReference>
<gene>
    <name evidence="8" type="ORF">GGR88_001149</name>
</gene>
<dbReference type="SUPFAM" id="SSF55785">
    <property type="entry name" value="PYP-like sensor domain (PAS domain)"/>
    <property type="match status" value="1"/>
</dbReference>
<dbReference type="PANTHER" id="PTHR43065">
    <property type="entry name" value="SENSOR HISTIDINE KINASE"/>
    <property type="match status" value="1"/>
</dbReference>
<dbReference type="Gene3D" id="3.30.450.20">
    <property type="entry name" value="PAS domain"/>
    <property type="match status" value="1"/>
</dbReference>
<dbReference type="PANTHER" id="PTHR43065:SF23">
    <property type="entry name" value="SENSOR HISTIDINE KINASE PDTAS"/>
    <property type="match status" value="1"/>
</dbReference>
<evidence type="ECO:0000256" key="6">
    <source>
        <dbReference type="SAM" id="MobiDB-lite"/>
    </source>
</evidence>
<keyword evidence="8" id="KW-0808">Transferase</keyword>